<protein>
    <submittedName>
        <fullName evidence="2">Uncharacterized protein</fullName>
    </submittedName>
</protein>
<dbReference type="AlphaFoldDB" id="A0A7V2B1Y0"/>
<dbReference type="EMBL" id="DSGB01000006">
    <property type="protein sequence ID" value="HER96814.1"/>
    <property type="molecule type" value="Genomic_DNA"/>
</dbReference>
<feature type="transmembrane region" description="Helical" evidence="1">
    <location>
        <begin position="95"/>
        <end position="116"/>
    </location>
</feature>
<proteinExistence type="predicted"/>
<keyword evidence="1" id="KW-1133">Transmembrane helix</keyword>
<gene>
    <name evidence="2" type="ORF">ENO59_09920</name>
</gene>
<feature type="transmembrane region" description="Helical" evidence="1">
    <location>
        <begin position="60"/>
        <end position="83"/>
    </location>
</feature>
<organism evidence="2">
    <name type="scientific">Rhodothermus marinus</name>
    <name type="common">Rhodothermus obamensis</name>
    <dbReference type="NCBI Taxonomy" id="29549"/>
    <lineage>
        <taxon>Bacteria</taxon>
        <taxon>Pseudomonadati</taxon>
        <taxon>Rhodothermota</taxon>
        <taxon>Rhodothermia</taxon>
        <taxon>Rhodothermales</taxon>
        <taxon>Rhodothermaceae</taxon>
        <taxon>Rhodothermus</taxon>
    </lineage>
</organism>
<reference evidence="2" key="1">
    <citation type="journal article" date="2020" name="mSystems">
        <title>Genome- and Community-Level Interaction Insights into Carbon Utilization and Element Cycling Functions of Hydrothermarchaeota in Hydrothermal Sediment.</title>
        <authorList>
            <person name="Zhou Z."/>
            <person name="Liu Y."/>
            <person name="Xu W."/>
            <person name="Pan J."/>
            <person name="Luo Z.H."/>
            <person name="Li M."/>
        </authorList>
    </citation>
    <scope>NUCLEOTIDE SEQUENCE [LARGE SCALE GENOMIC DNA]</scope>
    <source>
        <strain evidence="2">SpSt-143</strain>
    </source>
</reference>
<evidence type="ECO:0000256" key="1">
    <source>
        <dbReference type="SAM" id="Phobius"/>
    </source>
</evidence>
<feature type="transmembrane region" description="Helical" evidence="1">
    <location>
        <begin position="24"/>
        <end position="45"/>
    </location>
</feature>
<sequence length="147" mass="15767">MDTKEESIATGMASSRRASAEHRFFTGMALAILATVIVGFTPSFFLRPLFPGWPSPPETIFYVHGAVFTAWIVLLVVQTSLVASRRTSLHRKIGPFSVVLAAAMVVLGTLGALIAARRPTGFVGISTPPLQFLATPLFDIALFAAFT</sequence>
<keyword evidence="1" id="KW-0812">Transmembrane</keyword>
<keyword evidence="1" id="KW-0472">Membrane</keyword>
<accession>A0A7V2B1Y0</accession>
<evidence type="ECO:0000313" key="2">
    <source>
        <dbReference type="EMBL" id="HER96814.1"/>
    </source>
</evidence>
<comment type="caution">
    <text evidence="2">The sequence shown here is derived from an EMBL/GenBank/DDBJ whole genome shotgun (WGS) entry which is preliminary data.</text>
</comment>
<name>A0A7V2B1Y0_RHOMR</name>